<dbReference type="AlphaFoldDB" id="A0A8S3ZUE3"/>
<gene>
    <name evidence="1" type="ORF">CUNI_LOCUS17118</name>
</gene>
<reference evidence="1" key="1">
    <citation type="submission" date="2021-04" db="EMBL/GenBank/DDBJ databases">
        <authorList>
            <consortium name="Molecular Ecology Group"/>
        </authorList>
    </citation>
    <scope>NUCLEOTIDE SEQUENCE</scope>
</reference>
<evidence type="ECO:0000313" key="2">
    <source>
        <dbReference type="Proteomes" id="UP000678393"/>
    </source>
</evidence>
<comment type="caution">
    <text evidence="1">The sequence shown here is derived from an EMBL/GenBank/DDBJ whole genome shotgun (WGS) entry which is preliminary data.</text>
</comment>
<organism evidence="1 2">
    <name type="scientific">Candidula unifasciata</name>
    <dbReference type="NCBI Taxonomy" id="100452"/>
    <lineage>
        <taxon>Eukaryota</taxon>
        <taxon>Metazoa</taxon>
        <taxon>Spiralia</taxon>
        <taxon>Lophotrochozoa</taxon>
        <taxon>Mollusca</taxon>
        <taxon>Gastropoda</taxon>
        <taxon>Heterobranchia</taxon>
        <taxon>Euthyneura</taxon>
        <taxon>Panpulmonata</taxon>
        <taxon>Eupulmonata</taxon>
        <taxon>Stylommatophora</taxon>
        <taxon>Helicina</taxon>
        <taxon>Helicoidea</taxon>
        <taxon>Geomitridae</taxon>
        <taxon>Candidula</taxon>
    </lineage>
</organism>
<protein>
    <submittedName>
        <fullName evidence="1">Uncharacterized protein</fullName>
    </submittedName>
</protein>
<dbReference type="Proteomes" id="UP000678393">
    <property type="component" value="Unassembled WGS sequence"/>
</dbReference>
<dbReference type="EMBL" id="CAJHNH020004746">
    <property type="protein sequence ID" value="CAG5131560.1"/>
    <property type="molecule type" value="Genomic_DNA"/>
</dbReference>
<name>A0A8S3ZUE3_9EUPU</name>
<evidence type="ECO:0000313" key="1">
    <source>
        <dbReference type="EMBL" id="CAG5131560.1"/>
    </source>
</evidence>
<keyword evidence="2" id="KW-1185">Reference proteome</keyword>
<sequence>MQTIDLMSKPSITSVHTRSILLLYVYIIIKKADTQPHTRAQKRVWKVGEGEMGERKQRQADRQTDGRKDGRWMYGWMHGFPDISPY</sequence>
<proteinExistence type="predicted"/>
<accession>A0A8S3ZUE3</accession>